<sequence length="126" mass="13783">MALFTFQFVVRGDLAAAQDAARSALEAAGFAIEQKHDHWRATHGSIAKTVLLGLRAHNDDVREVLDVRFTDLGGTVQVDLHRPILQPGGGSDDGFEQIKLHNVYKDAIARVEADLRQRGVLISAKV</sequence>
<accession>A0ABU0TW27</accession>
<dbReference type="EMBL" id="JAUTBF010000001">
    <property type="protein sequence ID" value="MDQ1123863.1"/>
    <property type="molecule type" value="Genomic_DNA"/>
</dbReference>
<reference evidence="1 2" key="1">
    <citation type="submission" date="2023-07" db="EMBL/GenBank/DDBJ databases">
        <title>Functional and genomic diversity of the sorghum phyllosphere microbiome.</title>
        <authorList>
            <person name="Shade A."/>
        </authorList>
    </citation>
    <scope>NUCLEOTIDE SEQUENCE [LARGE SCALE GENOMIC DNA]</scope>
    <source>
        <strain evidence="1 2">SORGH_AS_1207</strain>
    </source>
</reference>
<proteinExistence type="predicted"/>
<organism evidence="1 2">
    <name type="scientific">Microbacterium trichothecenolyticum</name>
    <name type="common">Aureobacterium trichothecenolyticum</name>
    <dbReference type="NCBI Taxonomy" id="69370"/>
    <lineage>
        <taxon>Bacteria</taxon>
        <taxon>Bacillati</taxon>
        <taxon>Actinomycetota</taxon>
        <taxon>Actinomycetes</taxon>
        <taxon>Micrococcales</taxon>
        <taxon>Microbacteriaceae</taxon>
        <taxon>Microbacterium</taxon>
    </lineage>
</organism>
<evidence type="ECO:0000313" key="2">
    <source>
        <dbReference type="Proteomes" id="UP001226691"/>
    </source>
</evidence>
<dbReference type="RefSeq" id="WP_307484029.1">
    <property type="nucleotide sequence ID" value="NZ_JAUTBF010000001.1"/>
</dbReference>
<dbReference type="Proteomes" id="UP001226691">
    <property type="component" value="Unassembled WGS sequence"/>
</dbReference>
<evidence type="ECO:0000313" key="1">
    <source>
        <dbReference type="EMBL" id="MDQ1123863.1"/>
    </source>
</evidence>
<comment type="caution">
    <text evidence="1">The sequence shown here is derived from an EMBL/GenBank/DDBJ whole genome shotgun (WGS) entry which is preliminary data.</text>
</comment>
<protein>
    <submittedName>
        <fullName evidence="1">Uncharacterized protein</fullName>
    </submittedName>
</protein>
<name>A0ABU0TW27_MICTR</name>
<gene>
    <name evidence="1" type="ORF">QE412_002436</name>
</gene>
<keyword evidence="2" id="KW-1185">Reference proteome</keyword>